<evidence type="ECO:0000256" key="4">
    <source>
        <dbReference type="ARBA" id="ARBA00023172"/>
    </source>
</evidence>
<sequence>MVQRRRGFGRVRRERSGRFSAAYVGPDLQLHRADETFHARIDAEGWLASERRLIDLDQWAPPGRRRPARRSQVRTPRREPDGPTVGEYAVAWLEDRCDRDPHDPQALRPSSVKDYRLLLSNHILPGLGNIRLSELAPSHVEAWYRKLGARRIPRARAKAYSLLRTILNAAKNDPDVPLAENPAHIKGAGRVPRSTQIHPATLDELATITEAMPDELRLAVQLGAWCALRYGEVFELRRKDIDALHGVVHIRRAVVWTKGQVTNDRPKTSAGVRDVTIPPHLMPMVTDHLANHVKGGQEALLFHDRTGRNLRPSEFQAAWHAARDAAGRDDLKFHHLRHTGAVLAAQSGATLADLMGRLGHTTPAMAMIYQHTAADRDRLIADRLSQVAMAAIEGPVRAESPRARASGATRSAVGLEQPSLLDA</sequence>
<dbReference type="CDD" id="cd01189">
    <property type="entry name" value="INT_ICEBs1_C_like"/>
    <property type="match status" value="1"/>
</dbReference>
<evidence type="ECO:0000256" key="6">
    <source>
        <dbReference type="SAM" id="MobiDB-lite"/>
    </source>
</evidence>
<organism evidence="9 10">
    <name type="scientific">Propionicimonas paludicola</name>
    <dbReference type="NCBI Taxonomy" id="185243"/>
    <lineage>
        <taxon>Bacteria</taxon>
        <taxon>Bacillati</taxon>
        <taxon>Actinomycetota</taxon>
        <taxon>Actinomycetes</taxon>
        <taxon>Propionibacteriales</taxon>
        <taxon>Nocardioidaceae</taxon>
        <taxon>Propionicimonas</taxon>
    </lineage>
</organism>
<evidence type="ECO:0000259" key="8">
    <source>
        <dbReference type="PROSITE" id="PS51900"/>
    </source>
</evidence>
<feature type="domain" description="Core-binding (CB)" evidence="8">
    <location>
        <begin position="83"/>
        <end position="171"/>
    </location>
</feature>
<reference evidence="9 10" key="1">
    <citation type="submission" date="2017-10" db="EMBL/GenBank/DDBJ databases">
        <title>Sequencing the genomes of 1000 actinobacteria strains.</title>
        <authorList>
            <person name="Klenk H.-P."/>
        </authorList>
    </citation>
    <scope>NUCLEOTIDE SEQUENCE [LARGE SCALE GENOMIC DNA]</scope>
    <source>
        <strain evidence="9 10">DSM 15597</strain>
    </source>
</reference>
<dbReference type="InterPro" id="IPR004107">
    <property type="entry name" value="Integrase_SAM-like_N"/>
</dbReference>
<dbReference type="PANTHER" id="PTHR30349:SF64">
    <property type="entry name" value="PROPHAGE INTEGRASE INTD-RELATED"/>
    <property type="match status" value="1"/>
</dbReference>
<dbReference type="InterPro" id="IPR013762">
    <property type="entry name" value="Integrase-like_cat_sf"/>
</dbReference>
<dbReference type="Gene3D" id="1.10.150.130">
    <property type="match status" value="1"/>
</dbReference>
<dbReference type="Gene3D" id="1.10.443.10">
    <property type="entry name" value="Intergrase catalytic core"/>
    <property type="match status" value="1"/>
</dbReference>
<dbReference type="Pfam" id="PF00589">
    <property type="entry name" value="Phage_integrase"/>
    <property type="match status" value="1"/>
</dbReference>
<protein>
    <submittedName>
        <fullName evidence="9">Integrase-like protein</fullName>
    </submittedName>
</protein>
<dbReference type="Proteomes" id="UP000226079">
    <property type="component" value="Unassembled WGS sequence"/>
</dbReference>
<evidence type="ECO:0000256" key="2">
    <source>
        <dbReference type="ARBA" id="ARBA00022908"/>
    </source>
</evidence>
<evidence type="ECO:0000313" key="9">
    <source>
        <dbReference type="EMBL" id="PFG16468.1"/>
    </source>
</evidence>
<keyword evidence="2" id="KW-0229">DNA integration</keyword>
<evidence type="ECO:0000313" key="10">
    <source>
        <dbReference type="Proteomes" id="UP000226079"/>
    </source>
</evidence>
<evidence type="ECO:0000256" key="1">
    <source>
        <dbReference type="ARBA" id="ARBA00008857"/>
    </source>
</evidence>
<proteinExistence type="inferred from homology"/>
<evidence type="ECO:0000256" key="3">
    <source>
        <dbReference type="ARBA" id="ARBA00023125"/>
    </source>
</evidence>
<name>A0A2A9CQ52_9ACTN</name>
<dbReference type="PROSITE" id="PS51898">
    <property type="entry name" value="TYR_RECOMBINASE"/>
    <property type="match status" value="1"/>
</dbReference>
<dbReference type="GO" id="GO:0015074">
    <property type="term" value="P:DNA integration"/>
    <property type="evidence" value="ECO:0007669"/>
    <property type="project" value="UniProtKB-KW"/>
</dbReference>
<dbReference type="SUPFAM" id="SSF56349">
    <property type="entry name" value="DNA breaking-rejoining enzymes"/>
    <property type="match status" value="1"/>
</dbReference>
<dbReference type="Pfam" id="PF26003">
    <property type="entry name" value="Integrase_N_phage"/>
    <property type="match status" value="1"/>
</dbReference>
<dbReference type="InterPro" id="IPR044068">
    <property type="entry name" value="CB"/>
</dbReference>
<feature type="region of interest" description="Disordered" evidence="6">
    <location>
        <begin position="60"/>
        <end position="85"/>
    </location>
</feature>
<keyword evidence="4" id="KW-0233">DNA recombination</keyword>
<evidence type="ECO:0000259" key="7">
    <source>
        <dbReference type="PROSITE" id="PS51898"/>
    </source>
</evidence>
<dbReference type="AlphaFoldDB" id="A0A2A9CQ52"/>
<dbReference type="GO" id="GO:0006310">
    <property type="term" value="P:DNA recombination"/>
    <property type="evidence" value="ECO:0007669"/>
    <property type="project" value="UniProtKB-KW"/>
</dbReference>
<keyword evidence="10" id="KW-1185">Reference proteome</keyword>
<dbReference type="Pfam" id="PF14659">
    <property type="entry name" value="Phage_int_SAM_3"/>
    <property type="match status" value="1"/>
</dbReference>
<comment type="similarity">
    <text evidence="1">Belongs to the 'phage' integrase family.</text>
</comment>
<dbReference type="InterPro" id="IPR010998">
    <property type="entry name" value="Integrase_recombinase_N"/>
</dbReference>
<feature type="domain" description="Tyr recombinase" evidence="7">
    <location>
        <begin position="195"/>
        <end position="382"/>
    </location>
</feature>
<feature type="compositionally biased region" description="Basic residues" evidence="6">
    <location>
        <begin position="63"/>
        <end position="72"/>
    </location>
</feature>
<dbReference type="PROSITE" id="PS51900">
    <property type="entry name" value="CB"/>
    <property type="match status" value="1"/>
</dbReference>
<feature type="region of interest" description="Disordered" evidence="6">
    <location>
        <begin position="396"/>
        <end position="423"/>
    </location>
</feature>
<keyword evidence="3 5" id="KW-0238">DNA-binding</keyword>
<dbReference type="InterPro" id="IPR050090">
    <property type="entry name" value="Tyrosine_recombinase_XerCD"/>
</dbReference>
<dbReference type="OrthoDB" id="1822491at2"/>
<accession>A0A2A9CQ52</accession>
<dbReference type="EMBL" id="PDJC01000001">
    <property type="protein sequence ID" value="PFG16468.1"/>
    <property type="molecule type" value="Genomic_DNA"/>
</dbReference>
<dbReference type="InterPro" id="IPR011010">
    <property type="entry name" value="DNA_brk_join_enz"/>
</dbReference>
<evidence type="ECO:0000256" key="5">
    <source>
        <dbReference type="PROSITE-ProRule" id="PRU01248"/>
    </source>
</evidence>
<dbReference type="InterPro" id="IPR002104">
    <property type="entry name" value="Integrase_catalytic"/>
</dbReference>
<gene>
    <name evidence="9" type="ORF">ATK74_1006</name>
</gene>
<dbReference type="GO" id="GO:0003677">
    <property type="term" value="F:DNA binding"/>
    <property type="evidence" value="ECO:0007669"/>
    <property type="project" value="UniProtKB-UniRule"/>
</dbReference>
<dbReference type="PANTHER" id="PTHR30349">
    <property type="entry name" value="PHAGE INTEGRASE-RELATED"/>
    <property type="match status" value="1"/>
</dbReference>
<dbReference type="InterPro" id="IPR058717">
    <property type="entry name" value="Phage_L5_Integrase_N"/>
</dbReference>
<comment type="caution">
    <text evidence="9">The sequence shown here is derived from an EMBL/GenBank/DDBJ whole genome shotgun (WGS) entry which is preliminary data.</text>
</comment>